<keyword evidence="3" id="KW-1185">Reference proteome</keyword>
<dbReference type="OrthoDB" id="3540062at2759"/>
<gene>
    <name evidence="2" type="ORF">LARI1_G005247</name>
</gene>
<evidence type="ECO:0000256" key="1">
    <source>
        <dbReference type="SAM" id="MobiDB-lite"/>
    </source>
</evidence>
<proteinExistence type="predicted"/>
<organism evidence="2 3">
    <name type="scientific">Lachnellula arida</name>
    <dbReference type="NCBI Taxonomy" id="1316785"/>
    <lineage>
        <taxon>Eukaryota</taxon>
        <taxon>Fungi</taxon>
        <taxon>Dikarya</taxon>
        <taxon>Ascomycota</taxon>
        <taxon>Pezizomycotina</taxon>
        <taxon>Leotiomycetes</taxon>
        <taxon>Helotiales</taxon>
        <taxon>Lachnaceae</taxon>
        <taxon>Lachnellula</taxon>
    </lineage>
</organism>
<evidence type="ECO:0000313" key="2">
    <source>
        <dbReference type="EMBL" id="TVY17612.1"/>
    </source>
</evidence>
<sequence length="292" mass="34020">LEDEYDKTAFLQPLDADNTKASIYYTRRKWIRYYKHKKLGSWQKALLAEKCSKGKMIGFLRWICEVYIVPKSKRGKRGKRKSVNQYWRDFKMLYRRVNSSFVDANDSYEVVKYINGELKVDYDLDEMPKPKPLAGVNTLLLLLIQHWARDESAFRTEDNRLDFPLITLFLAYTGGRPAEFVYYRDSQPSMHLDQAANDYSDYEDNSKDEIPNKDLFDDNPSLPYDDVDLSDSNDEDQTNGCNNPDSGHSSDRNRFIIESKAESYLIEVNEGSNPALLNLKNVPLAGFKERRI</sequence>
<reference evidence="2 3" key="1">
    <citation type="submission" date="2018-05" db="EMBL/GenBank/DDBJ databases">
        <title>Whole genome sequencing for identification of molecular markers to develop diagnostic detection tools for the regulated plant pathogen Lachnellula willkommii.</title>
        <authorList>
            <person name="Giroux E."/>
            <person name="Bilodeau G."/>
        </authorList>
    </citation>
    <scope>NUCLEOTIDE SEQUENCE [LARGE SCALE GENOMIC DNA]</scope>
    <source>
        <strain evidence="2 3">CBS 203.66</strain>
    </source>
</reference>
<feature type="compositionally biased region" description="Acidic residues" evidence="1">
    <location>
        <begin position="225"/>
        <end position="237"/>
    </location>
</feature>
<feature type="compositionally biased region" description="Basic and acidic residues" evidence="1">
    <location>
        <begin position="204"/>
        <end position="216"/>
    </location>
</feature>
<protein>
    <submittedName>
        <fullName evidence="2">Uncharacterized protein</fullName>
    </submittedName>
</protein>
<feature type="region of interest" description="Disordered" evidence="1">
    <location>
        <begin position="198"/>
        <end position="252"/>
    </location>
</feature>
<dbReference type="EMBL" id="QGMF01000238">
    <property type="protein sequence ID" value="TVY17612.1"/>
    <property type="molecule type" value="Genomic_DNA"/>
</dbReference>
<dbReference type="PANTHER" id="PTHR37535">
    <property type="entry name" value="FLUG DOMAIN PROTEIN"/>
    <property type="match status" value="1"/>
</dbReference>
<dbReference type="PANTHER" id="PTHR37535:SF4">
    <property type="entry name" value="FLUG DOMAIN-CONTAINING PROTEIN"/>
    <property type="match status" value="1"/>
</dbReference>
<comment type="caution">
    <text evidence="2">The sequence shown here is derived from an EMBL/GenBank/DDBJ whole genome shotgun (WGS) entry which is preliminary data.</text>
</comment>
<name>A0A8T9BH73_9HELO</name>
<evidence type="ECO:0000313" key="3">
    <source>
        <dbReference type="Proteomes" id="UP000469559"/>
    </source>
</evidence>
<dbReference type="AlphaFoldDB" id="A0A8T9BH73"/>
<feature type="non-terminal residue" evidence="2">
    <location>
        <position position="292"/>
    </location>
</feature>
<dbReference type="Proteomes" id="UP000469559">
    <property type="component" value="Unassembled WGS sequence"/>
</dbReference>
<feature type="compositionally biased region" description="Polar residues" evidence="1">
    <location>
        <begin position="238"/>
        <end position="247"/>
    </location>
</feature>
<accession>A0A8T9BH73</accession>